<feature type="domain" description="4'-phosphopantetheinyl transferase" evidence="9">
    <location>
        <begin position="7"/>
        <end position="121"/>
    </location>
</feature>
<dbReference type="GO" id="GO:0008897">
    <property type="term" value="F:holo-[acyl-carrier-protein] synthase activity"/>
    <property type="evidence" value="ECO:0007669"/>
    <property type="project" value="UniProtKB-UniRule"/>
</dbReference>
<comment type="subcellular location">
    <subcellularLocation>
        <location evidence="8">Cytoplasm</location>
    </subcellularLocation>
</comment>
<evidence type="ECO:0000256" key="6">
    <source>
        <dbReference type="ARBA" id="ARBA00023098"/>
    </source>
</evidence>
<dbReference type="GO" id="GO:0006633">
    <property type="term" value="P:fatty acid biosynthetic process"/>
    <property type="evidence" value="ECO:0007669"/>
    <property type="project" value="UniProtKB-UniRule"/>
</dbReference>
<name>A0A135YLS8_9FIRM</name>
<comment type="similarity">
    <text evidence="8">Belongs to the P-Pant transferase superfamily. AcpS family.</text>
</comment>
<dbReference type="NCBIfam" id="TIGR00516">
    <property type="entry name" value="acpS"/>
    <property type="match status" value="1"/>
</dbReference>
<feature type="binding site" evidence="8">
    <location>
        <position position="59"/>
    </location>
    <ligand>
        <name>Mg(2+)</name>
        <dbReference type="ChEBI" id="CHEBI:18420"/>
    </ligand>
</feature>
<dbReference type="eggNOG" id="COG0736">
    <property type="taxonomic scope" value="Bacteria"/>
</dbReference>
<evidence type="ECO:0000256" key="3">
    <source>
        <dbReference type="ARBA" id="ARBA00022723"/>
    </source>
</evidence>
<dbReference type="Gene3D" id="3.90.470.20">
    <property type="entry name" value="4'-phosphopantetheinyl transferase domain"/>
    <property type="match status" value="1"/>
</dbReference>
<comment type="function">
    <text evidence="8">Transfers the 4'-phosphopantetheine moiety from coenzyme A to a Ser of acyl-carrier-protein.</text>
</comment>
<keyword evidence="4 8" id="KW-0276">Fatty acid metabolism</keyword>
<evidence type="ECO:0000256" key="8">
    <source>
        <dbReference type="HAMAP-Rule" id="MF_00101"/>
    </source>
</evidence>
<evidence type="ECO:0000313" key="10">
    <source>
        <dbReference type="EMBL" id="KXI10343.1"/>
    </source>
</evidence>
<dbReference type="PATRIC" id="fig|1261.3.peg.981"/>
<dbReference type="InterPro" id="IPR004568">
    <property type="entry name" value="Ppantetheine-prot_Trfase_dom"/>
</dbReference>
<keyword evidence="1 8" id="KW-0444">Lipid biosynthesis</keyword>
<organism evidence="10 11">
    <name type="scientific">Peptostreptococcus anaerobius</name>
    <dbReference type="NCBI Taxonomy" id="1261"/>
    <lineage>
        <taxon>Bacteria</taxon>
        <taxon>Bacillati</taxon>
        <taxon>Bacillota</taxon>
        <taxon>Clostridia</taxon>
        <taxon>Peptostreptococcales</taxon>
        <taxon>Peptostreptococcaceae</taxon>
        <taxon>Peptostreptococcus</taxon>
    </lineage>
</organism>
<dbReference type="SUPFAM" id="SSF56214">
    <property type="entry name" value="4'-phosphopantetheinyl transferase"/>
    <property type="match status" value="1"/>
</dbReference>
<accession>A0A135YLS8</accession>
<comment type="cofactor">
    <cofactor evidence="8">
        <name>Mg(2+)</name>
        <dbReference type="ChEBI" id="CHEBI:18420"/>
    </cofactor>
</comment>
<evidence type="ECO:0000256" key="1">
    <source>
        <dbReference type="ARBA" id="ARBA00022516"/>
    </source>
</evidence>
<evidence type="ECO:0000259" key="9">
    <source>
        <dbReference type="Pfam" id="PF01648"/>
    </source>
</evidence>
<reference evidence="10 11" key="1">
    <citation type="submission" date="2016-02" db="EMBL/GenBank/DDBJ databases">
        <authorList>
            <person name="Wen L."/>
            <person name="He K."/>
            <person name="Yang H."/>
        </authorList>
    </citation>
    <scope>NUCLEOTIDE SEQUENCE [LARGE SCALE GENOMIC DNA]</scope>
    <source>
        <strain evidence="10 11">MJR8628A</strain>
    </source>
</reference>
<keyword evidence="5 8" id="KW-0460">Magnesium</keyword>
<keyword evidence="8" id="KW-0963">Cytoplasm</keyword>
<dbReference type="RefSeq" id="WP_021934482.1">
    <property type="nucleotide sequence ID" value="NZ_CAXUJS010000008.1"/>
</dbReference>
<dbReference type="InterPro" id="IPR002582">
    <property type="entry name" value="ACPS"/>
</dbReference>
<dbReference type="InterPro" id="IPR008278">
    <property type="entry name" value="4-PPantetheinyl_Trfase_dom"/>
</dbReference>
<evidence type="ECO:0000256" key="5">
    <source>
        <dbReference type="ARBA" id="ARBA00022842"/>
    </source>
</evidence>
<dbReference type="InterPro" id="IPR037143">
    <property type="entry name" value="4-PPantetheinyl_Trfase_dom_sf"/>
</dbReference>
<evidence type="ECO:0000256" key="2">
    <source>
        <dbReference type="ARBA" id="ARBA00022679"/>
    </source>
</evidence>
<dbReference type="HAMAP" id="MF_00101">
    <property type="entry name" value="AcpS"/>
    <property type="match status" value="1"/>
</dbReference>
<evidence type="ECO:0000313" key="11">
    <source>
        <dbReference type="Proteomes" id="UP000070326"/>
    </source>
</evidence>
<dbReference type="EC" id="2.7.8.7" evidence="8"/>
<keyword evidence="7 8" id="KW-0275">Fatty acid biosynthesis</keyword>
<dbReference type="GO" id="GO:0005737">
    <property type="term" value="C:cytoplasm"/>
    <property type="evidence" value="ECO:0007669"/>
    <property type="project" value="UniProtKB-SubCell"/>
</dbReference>
<evidence type="ECO:0000256" key="7">
    <source>
        <dbReference type="ARBA" id="ARBA00023160"/>
    </source>
</evidence>
<sequence>MVTIIYGIGTDIVEIDRIRTSLNRNIKLLDKMFSPREMQMLKLKDYKAESVAGNFSAKEAVVKSVGTGLRGFGLHDVEILRDDLNKPLVVFSGKFKDYCNSIGVSNIMVSISHSKNYATATAIAIKED</sequence>
<dbReference type="NCBIfam" id="TIGR00556">
    <property type="entry name" value="pantethn_trn"/>
    <property type="match status" value="1"/>
</dbReference>
<dbReference type="Pfam" id="PF01648">
    <property type="entry name" value="ACPS"/>
    <property type="match status" value="1"/>
</dbReference>
<dbReference type="GO" id="GO:0000287">
    <property type="term" value="F:magnesium ion binding"/>
    <property type="evidence" value="ECO:0007669"/>
    <property type="project" value="UniProtKB-UniRule"/>
</dbReference>
<gene>
    <name evidence="8" type="primary">acpS</name>
    <name evidence="10" type="ORF">HMPREF3195_01929</name>
</gene>
<keyword evidence="3 8" id="KW-0479">Metal-binding</keyword>
<evidence type="ECO:0000256" key="4">
    <source>
        <dbReference type="ARBA" id="ARBA00022832"/>
    </source>
</evidence>
<dbReference type="AlphaFoldDB" id="A0A135YLS8"/>
<dbReference type="Proteomes" id="UP000070326">
    <property type="component" value="Unassembled WGS sequence"/>
</dbReference>
<feature type="binding site" evidence="8">
    <location>
        <position position="11"/>
    </location>
    <ligand>
        <name>Mg(2+)</name>
        <dbReference type="ChEBI" id="CHEBI:18420"/>
    </ligand>
</feature>
<proteinExistence type="inferred from homology"/>
<keyword evidence="6 8" id="KW-0443">Lipid metabolism</keyword>
<protein>
    <recommendedName>
        <fullName evidence="8">Holo-[acyl-carrier-protein] synthase</fullName>
        <shortName evidence="8">Holo-ACP synthase</shortName>
        <ecNumber evidence="8">2.7.8.7</ecNumber>
    </recommendedName>
    <alternativeName>
        <fullName evidence="8">4'-phosphopantetheinyl transferase AcpS</fullName>
    </alternativeName>
</protein>
<comment type="caution">
    <text evidence="10">The sequence shown here is derived from an EMBL/GenBank/DDBJ whole genome shotgun (WGS) entry which is preliminary data.</text>
</comment>
<dbReference type="STRING" id="1261.HMPREF3195_01929"/>
<dbReference type="EMBL" id="LSQZ01000099">
    <property type="protein sequence ID" value="KXI10343.1"/>
    <property type="molecule type" value="Genomic_DNA"/>
</dbReference>
<keyword evidence="2 8" id="KW-0808">Transferase</keyword>
<comment type="catalytic activity">
    <reaction evidence="8">
        <text>apo-[ACP] + CoA = holo-[ACP] + adenosine 3',5'-bisphosphate + H(+)</text>
        <dbReference type="Rhea" id="RHEA:12068"/>
        <dbReference type="Rhea" id="RHEA-COMP:9685"/>
        <dbReference type="Rhea" id="RHEA-COMP:9690"/>
        <dbReference type="ChEBI" id="CHEBI:15378"/>
        <dbReference type="ChEBI" id="CHEBI:29999"/>
        <dbReference type="ChEBI" id="CHEBI:57287"/>
        <dbReference type="ChEBI" id="CHEBI:58343"/>
        <dbReference type="ChEBI" id="CHEBI:64479"/>
        <dbReference type="EC" id="2.7.8.7"/>
    </reaction>
</comment>